<gene>
    <name evidence="3" type="ORF">AWM68_20310</name>
</gene>
<evidence type="ECO:0000313" key="3">
    <source>
        <dbReference type="EMBL" id="KZE66785.1"/>
    </source>
</evidence>
<reference evidence="4" key="1">
    <citation type="submission" date="2016-01" db="EMBL/GenBank/DDBJ databases">
        <title>Draft genome of Chromobacterium sp. F49.</title>
        <authorList>
            <person name="Hong K.W."/>
        </authorList>
    </citation>
    <scope>NUCLEOTIDE SEQUENCE [LARGE SCALE GENOMIC DNA]</scope>
    <source>
        <strain evidence="4">P7IIIA</strain>
    </source>
</reference>
<protein>
    <recommendedName>
        <fullName evidence="2">PBSX phage terminase small subunit-like N-terminal domain-containing protein</fullName>
    </recommendedName>
</protein>
<feature type="region of interest" description="Disordered" evidence="1">
    <location>
        <begin position="60"/>
        <end position="93"/>
    </location>
</feature>
<dbReference type="InterPro" id="IPR018925">
    <property type="entry name" value="XtmA-like_N"/>
</dbReference>
<evidence type="ECO:0000256" key="1">
    <source>
        <dbReference type="SAM" id="MobiDB-lite"/>
    </source>
</evidence>
<comment type="caution">
    <text evidence="3">The sequence shown here is derived from an EMBL/GenBank/DDBJ whole genome shotgun (WGS) entry which is preliminary data.</text>
</comment>
<dbReference type="NCBIfam" id="NF040601">
    <property type="entry name" value="TerS_not_xtmA"/>
    <property type="match status" value="1"/>
</dbReference>
<dbReference type="AlphaFoldDB" id="A0A163RFZ9"/>
<dbReference type="EMBL" id="LRFC01000020">
    <property type="protein sequence ID" value="KZE66785.1"/>
    <property type="molecule type" value="Genomic_DNA"/>
</dbReference>
<dbReference type="RefSeq" id="WP_066240433.1">
    <property type="nucleotide sequence ID" value="NZ_LRFC01000020.1"/>
</dbReference>
<sequence>MARARSPSRDKAFELWKESNGKRLLKDIAAELNVTDTQVRKWKNQDKWDEQLKGNVTIVKRNVTKKSNTPKKSGGQAGNRGNPNPKHKFPNHNNLATKHGLFSKFLHEEQIEIIKVMSDLDIADQIWFQIEIKFSAIVRMQKIMWVNDDTDHLKEESGSSWADGGGSESYKVSFAYERYESYIKAQARAMAEYRNLVKQFLDLAHDEDERRLKLEQMRLGIEKTKAEIDNMNDDENDAPIEIVIKRKGERS</sequence>
<feature type="domain" description="PBSX phage terminase small subunit-like N-terminal" evidence="2">
    <location>
        <begin position="1"/>
        <end position="61"/>
    </location>
</feature>
<accession>A0A163RFZ9</accession>
<dbReference type="Pfam" id="PF10668">
    <property type="entry name" value="Phage_terminase"/>
    <property type="match status" value="1"/>
</dbReference>
<dbReference type="OrthoDB" id="7358785at2"/>
<evidence type="ECO:0000259" key="2">
    <source>
        <dbReference type="Pfam" id="PF10668"/>
    </source>
</evidence>
<organism evidence="3 4">
    <name type="scientific">Fictibacillus phosphorivorans</name>
    <dbReference type="NCBI Taxonomy" id="1221500"/>
    <lineage>
        <taxon>Bacteria</taxon>
        <taxon>Bacillati</taxon>
        <taxon>Bacillota</taxon>
        <taxon>Bacilli</taxon>
        <taxon>Bacillales</taxon>
        <taxon>Fictibacillaceae</taxon>
        <taxon>Fictibacillus</taxon>
    </lineage>
</organism>
<name>A0A163RFZ9_9BACL</name>
<evidence type="ECO:0000313" key="4">
    <source>
        <dbReference type="Proteomes" id="UP000076567"/>
    </source>
</evidence>
<keyword evidence="4" id="KW-1185">Reference proteome</keyword>
<dbReference type="Proteomes" id="UP000076567">
    <property type="component" value="Unassembled WGS sequence"/>
</dbReference>
<proteinExistence type="predicted"/>